<dbReference type="Proteomes" id="UP000886501">
    <property type="component" value="Unassembled WGS sequence"/>
</dbReference>
<accession>A0ACB6ZJ45</accession>
<reference evidence="1" key="2">
    <citation type="journal article" date="2020" name="Nat. Commun.">
        <title>Large-scale genome sequencing of mycorrhizal fungi provides insights into the early evolution of symbiotic traits.</title>
        <authorList>
            <person name="Miyauchi S."/>
            <person name="Kiss E."/>
            <person name="Kuo A."/>
            <person name="Drula E."/>
            <person name="Kohler A."/>
            <person name="Sanchez-Garcia M."/>
            <person name="Morin E."/>
            <person name="Andreopoulos B."/>
            <person name="Barry K.W."/>
            <person name="Bonito G."/>
            <person name="Buee M."/>
            <person name="Carver A."/>
            <person name="Chen C."/>
            <person name="Cichocki N."/>
            <person name="Clum A."/>
            <person name="Culley D."/>
            <person name="Crous P.W."/>
            <person name="Fauchery L."/>
            <person name="Girlanda M."/>
            <person name="Hayes R.D."/>
            <person name="Keri Z."/>
            <person name="LaButti K."/>
            <person name="Lipzen A."/>
            <person name="Lombard V."/>
            <person name="Magnuson J."/>
            <person name="Maillard F."/>
            <person name="Murat C."/>
            <person name="Nolan M."/>
            <person name="Ohm R.A."/>
            <person name="Pangilinan J."/>
            <person name="Pereira M.F."/>
            <person name="Perotto S."/>
            <person name="Peter M."/>
            <person name="Pfister S."/>
            <person name="Riley R."/>
            <person name="Sitrit Y."/>
            <person name="Stielow J.B."/>
            <person name="Szollosi G."/>
            <person name="Zifcakova L."/>
            <person name="Stursova M."/>
            <person name="Spatafora J.W."/>
            <person name="Tedersoo L."/>
            <person name="Vaario L.M."/>
            <person name="Yamada A."/>
            <person name="Yan M."/>
            <person name="Wang P."/>
            <person name="Xu J."/>
            <person name="Bruns T."/>
            <person name="Baldrian P."/>
            <person name="Vilgalys R."/>
            <person name="Dunand C."/>
            <person name="Henrissat B."/>
            <person name="Grigoriev I.V."/>
            <person name="Hibbett D."/>
            <person name="Nagy L.G."/>
            <person name="Martin F.M."/>
        </authorList>
    </citation>
    <scope>NUCLEOTIDE SEQUENCE</scope>
    <source>
        <strain evidence="1">P2</strain>
    </source>
</reference>
<gene>
    <name evidence="1" type="ORF">BDM02DRAFT_1941011</name>
</gene>
<protein>
    <submittedName>
        <fullName evidence="1">Uncharacterized protein</fullName>
    </submittedName>
</protein>
<sequence>MSRPSASTPGLKMSSTLWAHLLNKDAIATGSGLKTGLASVGLTASGPTDKAGTSIRILLHDTQATIEKFSRRVDTLVSEAEDSRQKLLARNEEVSGEVERLVRRAVQEQVGRTETTLRSSIGEPAQASALVELRQSISSSLDALNQKIEAVQNLAHINIQALQAVKDQQLQILTAIIPLLPTLQKVPLHIASAEANLKEEIRKSVVAPTIANIQPASAASFSGSRKRKLSESAEQHTPSPSVTQRRRIRIDPGRLTHDRPPSLCR</sequence>
<evidence type="ECO:0000313" key="1">
    <source>
        <dbReference type="EMBL" id="KAF9649171.1"/>
    </source>
</evidence>
<dbReference type="EMBL" id="MU118001">
    <property type="protein sequence ID" value="KAF9649171.1"/>
    <property type="molecule type" value="Genomic_DNA"/>
</dbReference>
<comment type="caution">
    <text evidence="1">The sequence shown here is derived from an EMBL/GenBank/DDBJ whole genome shotgun (WGS) entry which is preliminary data.</text>
</comment>
<reference evidence="1" key="1">
    <citation type="submission" date="2019-10" db="EMBL/GenBank/DDBJ databases">
        <authorList>
            <consortium name="DOE Joint Genome Institute"/>
            <person name="Kuo A."/>
            <person name="Miyauchi S."/>
            <person name="Kiss E."/>
            <person name="Drula E."/>
            <person name="Kohler A."/>
            <person name="Sanchez-Garcia M."/>
            <person name="Andreopoulos B."/>
            <person name="Barry K.W."/>
            <person name="Bonito G."/>
            <person name="Buee M."/>
            <person name="Carver A."/>
            <person name="Chen C."/>
            <person name="Cichocki N."/>
            <person name="Clum A."/>
            <person name="Culley D."/>
            <person name="Crous P.W."/>
            <person name="Fauchery L."/>
            <person name="Girlanda M."/>
            <person name="Hayes R."/>
            <person name="Keri Z."/>
            <person name="Labutti K."/>
            <person name="Lipzen A."/>
            <person name="Lombard V."/>
            <person name="Magnuson J."/>
            <person name="Maillard F."/>
            <person name="Morin E."/>
            <person name="Murat C."/>
            <person name="Nolan M."/>
            <person name="Ohm R."/>
            <person name="Pangilinan J."/>
            <person name="Pereira M."/>
            <person name="Perotto S."/>
            <person name="Peter M."/>
            <person name="Riley R."/>
            <person name="Sitrit Y."/>
            <person name="Stielow B."/>
            <person name="Szollosi G."/>
            <person name="Zifcakova L."/>
            <person name="Stursova M."/>
            <person name="Spatafora J.W."/>
            <person name="Tedersoo L."/>
            <person name="Vaario L.-M."/>
            <person name="Yamada A."/>
            <person name="Yan M."/>
            <person name="Wang P."/>
            <person name="Xu J."/>
            <person name="Bruns T."/>
            <person name="Baldrian P."/>
            <person name="Vilgalys R."/>
            <person name="Henrissat B."/>
            <person name="Grigoriev I.V."/>
            <person name="Hibbett D."/>
            <person name="Nagy L.G."/>
            <person name="Martin F.M."/>
        </authorList>
    </citation>
    <scope>NUCLEOTIDE SEQUENCE</scope>
    <source>
        <strain evidence="1">P2</strain>
    </source>
</reference>
<keyword evidence="2" id="KW-1185">Reference proteome</keyword>
<evidence type="ECO:0000313" key="2">
    <source>
        <dbReference type="Proteomes" id="UP000886501"/>
    </source>
</evidence>
<organism evidence="1 2">
    <name type="scientific">Thelephora ganbajun</name>
    <name type="common">Ganba fungus</name>
    <dbReference type="NCBI Taxonomy" id="370292"/>
    <lineage>
        <taxon>Eukaryota</taxon>
        <taxon>Fungi</taxon>
        <taxon>Dikarya</taxon>
        <taxon>Basidiomycota</taxon>
        <taxon>Agaricomycotina</taxon>
        <taxon>Agaricomycetes</taxon>
        <taxon>Thelephorales</taxon>
        <taxon>Thelephoraceae</taxon>
        <taxon>Thelephora</taxon>
    </lineage>
</organism>
<name>A0ACB6ZJ45_THEGA</name>
<proteinExistence type="predicted"/>